<accession>R7T298</accession>
<dbReference type="AlphaFoldDB" id="R7T298"/>
<dbReference type="KEGG" id="dsq:DICSQDRAFT_170119"/>
<feature type="chain" id="PRO_5004456242" evidence="1">
    <location>
        <begin position="26"/>
        <end position="115"/>
    </location>
</feature>
<reference evidence="2 3" key="1">
    <citation type="journal article" date="2012" name="Science">
        <title>The Paleozoic origin of enzymatic lignin decomposition reconstructed from 31 fungal genomes.</title>
        <authorList>
            <person name="Floudas D."/>
            <person name="Binder M."/>
            <person name="Riley R."/>
            <person name="Barry K."/>
            <person name="Blanchette R.A."/>
            <person name="Henrissat B."/>
            <person name="Martinez A.T."/>
            <person name="Otillar R."/>
            <person name="Spatafora J.W."/>
            <person name="Yadav J.S."/>
            <person name="Aerts A."/>
            <person name="Benoit I."/>
            <person name="Boyd A."/>
            <person name="Carlson A."/>
            <person name="Copeland A."/>
            <person name="Coutinho P.M."/>
            <person name="de Vries R.P."/>
            <person name="Ferreira P."/>
            <person name="Findley K."/>
            <person name="Foster B."/>
            <person name="Gaskell J."/>
            <person name="Glotzer D."/>
            <person name="Gorecki P."/>
            <person name="Heitman J."/>
            <person name="Hesse C."/>
            <person name="Hori C."/>
            <person name="Igarashi K."/>
            <person name="Jurgens J.A."/>
            <person name="Kallen N."/>
            <person name="Kersten P."/>
            <person name="Kohler A."/>
            <person name="Kuees U."/>
            <person name="Kumar T.K.A."/>
            <person name="Kuo A."/>
            <person name="LaButti K."/>
            <person name="Larrondo L.F."/>
            <person name="Lindquist E."/>
            <person name="Ling A."/>
            <person name="Lombard V."/>
            <person name="Lucas S."/>
            <person name="Lundell T."/>
            <person name="Martin R."/>
            <person name="McLaughlin D.J."/>
            <person name="Morgenstern I."/>
            <person name="Morin E."/>
            <person name="Murat C."/>
            <person name="Nagy L.G."/>
            <person name="Nolan M."/>
            <person name="Ohm R.A."/>
            <person name="Patyshakuliyeva A."/>
            <person name="Rokas A."/>
            <person name="Ruiz-Duenas F.J."/>
            <person name="Sabat G."/>
            <person name="Salamov A."/>
            <person name="Samejima M."/>
            <person name="Schmutz J."/>
            <person name="Slot J.C."/>
            <person name="St John F."/>
            <person name="Stenlid J."/>
            <person name="Sun H."/>
            <person name="Sun S."/>
            <person name="Syed K."/>
            <person name="Tsang A."/>
            <person name="Wiebenga A."/>
            <person name="Young D."/>
            <person name="Pisabarro A."/>
            <person name="Eastwood D.C."/>
            <person name="Martin F."/>
            <person name="Cullen D."/>
            <person name="Grigoriev I.V."/>
            <person name="Hibbett D.S."/>
        </authorList>
    </citation>
    <scope>NUCLEOTIDE SEQUENCE [LARGE SCALE GENOMIC DNA]</scope>
    <source>
        <strain evidence="2 3">LYAD-421 SS1</strain>
    </source>
</reference>
<dbReference type="OrthoDB" id="2756573at2759"/>
<gene>
    <name evidence="2" type="ORF">DICSQDRAFT_170119</name>
</gene>
<evidence type="ECO:0000313" key="2">
    <source>
        <dbReference type="EMBL" id="EJF61362.1"/>
    </source>
</evidence>
<dbReference type="RefSeq" id="XP_007365807.1">
    <property type="nucleotide sequence ID" value="XM_007365745.1"/>
</dbReference>
<evidence type="ECO:0000256" key="1">
    <source>
        <dbReference type="SAM" id="SignalP"/>
    </source>
</evidence>
<dbReference type="Proteomes" id="UP000053319">
    <property type="component" value="Unassembled WGS sequence"/>
</dbReference>
<name>R7T298_DICSQ</name>
<evidence type="ECO:0000313" key="3">
    <source>
        <dbReference type="Proteomes" id="UP000053319"/>
    </source>
</evidence>
<dbReference type="EMBL" id="JH719410">
    <property type="protein sequence ID" value="EJF61362.1"/>
    <property type="molecule type" value="Genomic_DNA"/>
</dbReference>
<dbReference type="HOGENOM" id="CLU_2108938_0_0_1"/>
<feature type="signal peptide" evidence="1">
    <location>
        <begin position="1"/>
        <end position="25"/>
    </location>
</feature>
<sequence length="115" mass="12530">MYFFTLAVLDSLHLAFTLLSINVDALQPASVVTAFTTPLSAVLVSRFLLHLQSASLRAVGSTPSSQILSMHLDHSLVFERIVGSLGASISAEDYLKEDYDDDGNVERADELTSRE</sequence>
<organism evidence="2 3">
    <name type="scientific">Dichomitus squalens (strain LYAD-421)</name>
    <name type="common">Western red white-rot fungus</name>
    <dbReference type="NCBI Taxonomy" id="732165"/>
    <lineage>
        <taxon>Eukaryota</taxon>
        <taxon>Fungi</taxon>
        <taxon>Dikarya</taxon>
        <taxon>Basidiomycota</taxon>
        <taxon>Agaricomycotina</taxon>
        <taxon>Agaricomycetes</taxon>
        <taxon>Polyporales</taxon>
        <taxon>Polyporaceae</taxon>
        <taxon>Dichomitus</taxon>
    </lineage>
</organism>
<proteinExistence type="predicted"/>
<dbReference type="GeneID" id="18839109"/>
<protein>
    <submittedName>
        <fullName evidence="2">Uncharacterized protein</fullName>
    </submittedName>
</protein>
<keyword evidence="1" id="KW-0732">Signal</keyword>